<dbReference type="OrthoDB" id="9779184at2"/>
<sequence>MRLGLLTACLPWLSLDEAAAWASGAGYEALEVAAWPSGRGHHTAHLDVTHFSEADAERVRELMDRHGLTIPAVTYCDNNLHHDDEERHRIHRHLRACVDAASTLGVPHVSTFVGRDFTRSVAENLQRAEHLLLPLLEYAAERGVRLLAENCPMEGWSPDGYPGNLAYSPELWDWMFDLGGPGSGFLLTYDPSHLPWLGIDPVAALRHALRRGMVAHVQAKDIEIDEQARTRYGVFGKTVGRTGPTDVGWWGYRVPGRGSLDWNHLVDVLHRAYYDGTVAVEHEDPVWGGTLDRTTVGLRIAADHLRPFVRPEGRRSGS</sequence>
<dbReference type="InterPro" id="IPR036237">
    <property type="entry name" value="Xyl_isomerase-like_sf"/>
</dbReference>
<dbReference type="RefSeq" id="WP_018382832.1">
    <property type="nucleotide sequence ID" value="NZ_LLZU01000001.1"/>
</dbReference>
<keyword evidence="2" id="KW-0413">Isomerase</keyword>
<dbReference type="GO" id="GO:0016853">
    <property type="term" value="F:isomerase activity"/>
    <property type="evidence" value="ECO:0007669"/>
    <property type="project" value="UniProtKB-KW"/>
</dbReference>
<dbReference type="InterPro" id="IPR050312">
    <property type="entry name" value="IolE/XylAMocC-like"/>
</dbReference>
<accession>A0A0T6LZD4</accession>
<reference evidence="2 3" key="1">
    <citation type="submission" date="2015-10" db="EMBL/GenBank/DDBJ databases">
        <title>Draft genome sequence of pyrrolomycin-producing Streptomyces vitaminophilus.</title>
        <authorList>
            <person name="Graham D.E."/>
            <person name="Mahan K.M."/>
            <person name="Klingeman D.M."/>
            <person name="Hettich R.L."/>
            <person name="Parry R.J."/>
        </authorList>
    </citation>
    <scope>NUCLEOTIDE SEQUENCE [LARGE SCALE GENOMIC DNA]</scope>
    <source>
        <strain evidence="2 3">ATCC 31673</strain>
    </source>
</reference>
<protein>
    <submittedName>
        <fullName evidence="2">Sugar phosphate isomerase</fullName>
    </submittedName>
</protein>
<dbReference type="AlphaFoldDB" id="A0A0T6LZD4"/>
<dbReference type="eggNOG" id="COG1082">
    <property type="taxonomic scope" value="Bacteria"/>
</dbReference>
<evidence type="ECO:0000259" key="1">
    <source>
        <dbReference type="Pfam" id="PF01261"/>
    </source>
</evidence>
<dbReference type="EMBL" id="LLZU01000001">
    <property type="protein sequence ID" value="KRV51460.1"/>
    <property type="molecule type" value="Genomic_DNA"/>
</dbReference>
<dbReference type="InterPro" id="IPR013022">
    <property type="entry name" value="Xyl_isomerase-like_TIM-brl"/>
</dbReference>
<dbReference type="PANTHER" id="PTHR12110">
    <property type="entry name" value="HYDROXYPYRUVATE ISOMERASE"/>
    <property type="match status" value="1"/>
</dbReference>
<name>A0A0T6LZD4_WENVI</name>
<proteinExistence type="predicted"/>
<gene>
    <name evidence="2" type="ORF">AQ490_01505</name>
</gene>
<dbReference type="Proteomes" id="UP000050867">
    <property type="component" value="Unassembled WGS sequence"/>
</dbReference>
<feature type="domain" description="Xylose isomerase-like TIM barrel" evidence="1">
    <location>
        <begin position="20"/>
        <end position="286"/>
    </location>
</feature>
<evidence type="ECO:0000313" key="2">
    <source>
        <dbReference type="EMBL" id="KRV51460.1"/>
    </source>
</evidence>
<evidence type="ECO:0000313" key="3">
    <source>
        <dbReference type="Proteomes" id="UP000050867"/>
    </source>
</evidence>
<dbReference type="Pfam" id="PF01261">
    <property type="entry name" value="AP_endonuc_2"/>
    <property type="match status" value="1"/>
</dbReference>
<organism evidence="2 3">
    <name type="scientific">Wenjunlia vitaminophila</name>
    <name type="common">Streptomyces vitaminophilus</name>
    <dbReference type="NCBI Taxonomy" id="76728"/>
    <lineage>
        <taxon>Bacteria</taxon>
        <taxon>Bacillati</taxon>
        <taxon>Actinomycetota</taxon>
        <taxon>Actinomycetes</taxon>
        <taxon>Kitasatosporales</taxon>
        <taxon>Streptomycetaceae</taxon>
        <taxon>Wenjunlia</taxon>
    </lineage>
</organism>
<comment type="caution">
    <text evidence="2">The sequence shown here is derived from an EMBL/GenBank/DDBJ whole genome shotgun (WGS) entry which is preliminary data.</text>
</comment>
<dbReference type="STRING" id="76728.AQ490_01505"/>
<dbReference type="PANTHER" id="PTHR12110:SF21">
    <property type="entry name" value="XYLOSE ISOMERASE-LIKE TIM BARREL DOMAIN-CONTAINING PROTEIN"/>
    <property type="match status" value="1"/>
</dbReference>
<dbReference type="Gene3D" id="3.20.20.150">
    <property type="entry name" value="Divalent-metal-dependent TIM barrel enzymes"/>
    <property type="match status" value="1"/>
</dbReference>
<dbReference type="SUPFAM" id="SSF51658">
    <property type="entry name" value="Xylose isomerase-like"/>
    <property type="match status" value="1"/>
</dbReference>
<keyword evidence="3" id="KW-1185">Reference proteome</keyword>